<evidence type="ECO:0000313" key="2">
    <source>
        <dbReference type="EMBL" id="QHS87989.1"/>
    </source>
</evidence>
<dbReference type="AlphaFoldDB" id="A0A6C0B8W4"/>
<dbReference type="GO" id="GO:0051999">
    <property type="term" value="P:mannosyl-inositol phosphorylceramide biosynthetic process"/>
    <property type="evidence" value="ECO:0007669"/>
    <property type="project" value="TreeGrafter"/>
</dbReference>
<dbReference type="Pfam" id="PF04488">
    <property type="entry name" value="Gly_transf_sug"/>
    <property type="match status" value="1"/>
</dbReference>
<evidence type="ECO:0008006" key="3">
    <source>
        <dbReference type="Google" id="ProtNLM"/>
    </source>
</evidence>
<dbReference type="PANTHER" id="PTHR32385:SF15">
    <property type="entry name" value="INOSITOL PHOSPHOCERAMIDE MANNOSYLTRANSFERASE 1"/>
    <property type="match status" value="1"/>
</dbReference>
<sequence length="200" mass="23955">MKIPQILLQTSPQKHPLYVIEILNKRSPNWKYYHFDDNEIIRYLINHPEPEFPFIINKFHEMRFGAHKADLFRYYFLYQNGGVFLDSDAMIECSIDNIVKDYELFSVKSYIENTVFQGFIGCIPRHPILYMALKDVYTINVVRLTNDYHLLTRNMFEFFNENENHKLYQELESDGEKAITIDDEGSLILTHYWKNKTIPQ</sequence>
<reference evidence="2" key="1">
    <citation type="journal article" date="2020" name="Nature">
        <title>Giant virus diversity and host interactions through global metagenomics.</title>
        <authorList>
            <person name="Schulz F."/>
            <person name="Roux S."/>
            <person name="Paez-Espino D."/>
            <person name="Jungbluth S."/>
            <person name="Walsh D.A."/>
            <person name="Denef V.J."/>
            <person name="McMahon K.D."/>
            <person name="Konstantinidis K.T."/>
            <person name="Eloe-Fadrosh E.A."/>
            <person name="Kyrpides N.C."/>
            <person name="Woyke T."/>
        </authorList>
    </citation>
    <scope>NUCLEOTIDE SEQUENCE</scope>
    <source>
        <strain evidence="2">GVMAG-M-3300010158-13</strain>
    </source>
</reference>
<dbReference type="GO" id="GO:0016020">
    <property type="term" value="C:membrane"/>
    <property type="evidence" value="ECO:0007669"/>
    <property type="project" value="GOC"/>
</dbReference>
<accession>A0A6C0B8W4</accession>
<dbReference type="Gene3D" id="3.90.550.20">
    <property type="match status" value="1"/>
</dbReference>
<proteinExistence type="predicted"/>
<dbReference type="PANTHER" id="PTHR32385">
    <property type="entry name" value="MANNOSYL PHOSPHORYLINOSITOL CERAMIDE SYNTHASE"/>
    <property type="match status" value="1"/>
</dbReference>
<organism evidence="2">
    <name type="scientific">viral metagenome</name>
    <dbReference type="NCBI Taxonomy" id="1070528"/>
    <lineage>
        <taxon>unclassified sequences</taxon>
        <taxon>metagenomes</taxon>
        <taxon>organismal metagenomes</taxon>
    </lineage>
</organism>
<dbReference type="InterPro" id="IPR029044">
    <property type="entry name" value="Nucleotide-diphossugar_trans"/>
</dbReference>
<dbReference type="InterPro" id="IPR007577">
    <property type="entry name" value="GlycoTrfase_DXD_sugar-bd_CS"/>
</dbReference>
<protein>
    <recommendedName>
        <fullName evidence="3">Glycosyltransferase</fullName>
    </recommendedName>
</protein>
<dbReference type="EMBL" id="MN739090">
    <property type="protein sequence ID" value="QHS87989.1"/>
    <property type="molecule type" value="Genomic_DNA"/>
</dbReference>
<dbReference type="InterPro" id="IPR051706">
    <property type="entry name" value="Glycosyltransferase_domain"/>
</dbReference>
<dbReference type="GO" id="GO:0000030">
    <property type="term" value="F:mannosyltransferase activity"/>
    <property type="evidence" value="ECO:0007669"/>
    <property type="project" value="TreeGrafter"/>
</dbReference>
<keyword evidence="1" id="KW-0808">Transferase</keyword>
<name>A0A6C0B8W4_9ZZZZ</name>
<evidence type="ECO:0000256" key="1">
    <source>
        <dbReference type="ARBA" id="ARBA00022679"/>
    </source>
</evidence>
<dbReference type="SUPFAM" id="SSF53448">
    <property type="entry name" value="Nucleotide-diphospho-sugar transferases"/>
    <property type="match status" value="1"/>
</dbReference>